<evidence type="ECO:0000256" key="1">
    <source>
        <dbReference type="SAM" id="MobiDB-lite"/>
    </source>
</evidence>
<feature type="region of interest" description="Disordered" evidence="1">
    <location>
        <begin position="69"/>
        <end position="94"/>
    </location>
</feature>
<feature type="compositionally biased region" description="Low complexity" evidence="1">
    <location>
        <begin position="72"/>
        <end position="94"/>
    </location>
</feature>
<organism evidence="2 3">
    <name type="scientific">Streptomyces cinnamoneus</name>
    <name type="common">Streptoverticillium cinnamoneum</name>
    <dbReference type="NCBI Taxonomy" id="53446"/>
    <lineage>
        <taxon>Bacteria</taxon>
        <taxon>Bacillati</taxon>
        <taxon>Actinomycetota</taxon>
        <taxon>Actinomycetes</taxon>
        <taxon>Kitasatosporales</taxon>
        <taxon>Streptomycetaceae</taxon>
        <taxon>Streptomyces</taxon>
        <taxon>Streptomyces cinnamoneus group</taxon>
    </lineage>
</organism>
<dbReference type="AlphaFoldDB" id="A0A918WJ60"/>
<dbReference type="RefSeq" id="WP_190110880.1">
    <property type="nucleotide sequence ID" value="NZ_BMVB01000011.1"/>
</dbReference>
<accession>A0A918WJ60</accession>
<reference evidence="2" key="2">
    <citation type="submission" date="2020-09" db="EMBL/GenBank/DDBJ databases">
        <authorList>
            <person name="Sun Q."/>
            <person name="Ohkuma M."/>
        </authorList>
    </citation>
    <scope>NUCLEOTIDE SEQUENCE</scope>
    <source>
        <strain evidence="2">JCM 4633</strain>
    </source>
</reference>
<evidence type="ECO:0000313" key="3">
    <source>
        <dbReference type="Proteomes" id="UP000646244"/>
    </source>
</evidence>
<feature type="region of interest" description="Disordered" evidence="1">
    <location>
        <begin position="1"/>
        <end position="20"/>
    </location>
</feature>
<dbReference type="EMBL" id="BMVB01000011">
    <property type="protein sequence ID" value="GHC56551.1"/>
    <property type="molecule type" value="Genomic_DNA"/>
</dbReference>
<name>A0A918WJ60_STRCJ</name>
<dbReference type="Proteomes" id="UP000646244">
    <property type="component" value="Unassembled WGS sequence"/>
</dbReference>
<reference evidence="2" key="1">
    <citation type="journal article" date="2014" name="Int. J. Syst. Evol. Microbiol.">
        <title>Complete genome sequence of Corynebacterium casei LMG S-19264T (=DSM 44701T), isolated from a smear-ripened cheese.</title>
        <authorList>
            <consortium name="US DOE Joint Genome Institute (JGI-PGF)"/>
            <person name="Walter F."/>
            <person name="Albersmeier A."/>
            <person name="Kalinowski J."/>
            <person name="Ruckert C."/>
        </authorList>
    </citation>
    <scope>NUCLEOTIDE SEQUENCE</scope>
    <source>
        <strain evidence="2">JCM 4633</strain>
    </source>
</reference>
<sequence length="125" mass="12806">MSRTPAPLSPAAVTATAEPRRDDHVTARRLLRAAAIAARVPCLALKAAWPAGSRTGRRAGPPRVPLLLSGVGSAAPGRRGGRLPAAGPARRAATPPAPITYAVPVIIGLLVLASGTHPFHRRSTP</sequence>
<evidence type="ECO:0000313" key="2">
    <source>
        <dbReference type="EMBL" id="GHC56551.1"/>
    </source>
</evidence>
<proteinExistence type="predicted"/>
<comment type="caution">
    <text evidence="2">The sequence shown here is derived from an EMBL/GenBank/DDBJ whole genome shotgun (WGS) entry which is preliminary data.</text>
</comment>
<gene>
    <name evidence="2" type="ORF">GCM10010507_36480</name>
</gene>
<protein>
    <submittedName>
        <fullName evidence="2">Uncharacterized protein</fullName>
    </submittedName>
</protein>